<feature type="compositionally biased region" description="Acidic residues" evidence="2">
    <location>
        <begin position="156"/>
        <end position="175"/>
    </location>
</feature>
<sequence length="183" mass="20557">MPESNIKIYISSLSGNKEVKKRQQRVQMILESKHIDFTVIDITEPTQDKEKDFMQANSTEMGVTVSDQNPRHPLPPQIFNGEQYCGDYNGFELANENDELEQFLKIEVKNGVSAPVAPVATITTEEVPVNGKLDDEKTEETVENAEPIAEVNTEPEVTEETTNNEEVVAPDEEKVDSEKTTEE</sequence>
<accession>A0A336L8A2</accession>
<proteinExistence type="inferred from homology"/>
<dbReference type="EMBL" id="UFQT01002004">
    <property type="protein sequence ID" value="SSX32369.1"/>
    <property type="molecule type" value="Genomic_DNA"/>
</dbReference>
<dbReference type="SUPFAM" id="SSF52833">
    <property type="entry name" value="Thioredoxin-like"/>
    <property type="match status" value="1"/>
</dbReference>
<evidence type="ECO:0000313" key="3">
    <source>
        <dbReference type="EMBL" id="SSX12927.1"/>
    </source>
</evidence>
<reference evidence="4" key="2">
    <citation type="submission" date="2018-07" db="EMBL/GenBank/DDBJ databases">
        <authorList>
            <person name="Quirk P.G."/>
            <person name="Krulwich T.A."/>
        </authorList>
    </citation>
    <scope>NUCLEOTIDE SEQUENCE</scope>
</reference>
<organism evidence="3">
    <name type="scientific">Culicoides sonorensis</name>
    <name type="common">Biting midge</name>
    <dbReference type="NCBI Taxonomy" id="179676"/>
    <lineage>
        <taxon>Eukaryota</taxon>
        <taxon>Metazoa</taxon>
        <taxon>Ecdysozoa</taxon>
        <taxon>Arthropoda</taxon>
        <taxon>Hexapoda</taxon>
        <taxon>Insecta</taxon>
        <taxon>Pterygota</taxon>
        <taxon>Neoptera</taxon>
        <taxon>Endopterygota</taxon>
        <taxon>Diptera</taxon>
        <taxon>Nematocera</taxon>
        <taxon>Chironomoidea</taxon>
        <taxon>Ceratopogonidae</taxon>
        <taxon>Ceratopogoninae</taxon>
        <taxon>Culicoides</taxon>
        <taxon>Monoculicoides</taxon>
    </lineage>
</organism>
<reference evidence="3" key="1">
    <citation type="submission" date="2018-04" db="EMBL/GenBank/DDBJ databases">
        <authorList>
            <person name="Go L.Y."/>
            <person name="Mitchell J.A."/>
        </authorList>
    </citation>
    <scope>NUCLEOTIDE SEQUENCE</scope>
    <source>
        <tissue evidence="3">Whole organism</tissue>
    </source>
</reference>
<dbReference type="Pfam" id="PF04908">
    <property type="entry name" value="SH3BGR"/>
    <property type="match status" value="1"/>
</dbReference>
<dbReference type="InterPro" id="IPR036249">
    <property type="entry name" value="Thioredoxin-like_sf"/>
</dbReference>
<gene>
    <name evidence="3" type="primary">CSON004903</name>
</gene>
<dbReference type="VEuPathDB" id="VectorBase:CSON004903"/>
<protein>
    <submittedName>
        <fullName evidence="3">CSON004903 protein</fullName>
    </submittedName>
</protein>
<dbReference type="EMBL" id="UFQS01002004">
    <property type="protein sequence ID" value="SSX12927.1"/>
    <property type="molecule type" value="Genomic_DNA"/>
</dbReference>
<dbReference type="PANTHER" id="PTHR12232:SF15">
    <property type="entry name" value="SH3 DOMAIN-BINDING GLUTAMIC ACID-RICH PROTEIN HOMOLOG"/>
    <property type="match status" value="1"/>
</dbReference>
<evidence type="ECO:0000256" key="2">
    <source>
        <dbReference type="SAM" id="MobiDB-lite"/>
    </source>
</evidence>
<evidence type="ECO:0000256" key="1">
    <source>
        <dbReference type="ARBA" id="ARBA00007764"/>
    </source>
</evidence>
<dbReference type="AlphaFoldDB" id="A0A336L8A2"/>
<evidence type="ECO:0000313" key="4">
    <source>
        <dbReference type="EMBL" id="SSX32369.1"/>
    </source>
</evidence>
<dbReference type="CDD" id="cd03030">
    <property type="entry name" value="GRX_SH3BGR"/>
    <property type="match status" value="1"/>
</dbReference>
<dbReference type="OMA" id="FNEKEYC"/>
<dbReference type="InterPro" id="IPR006993">
    <property type="entry name" value="Glut_rich_SH3-bd"/>
</dbReference>
<dbReference type="GO" id="GO:0005737">
    <property type="term" value="C:cytoplasm"/>
    <property type="evidence" value="ECO:0007669"/>
    <property type="project" value="TreeGrafter"/>
</dbReference>
<dbReference type="PANTHER" id="PTHR12232">
    <property type="entry name" value="SH3 DOMAIN-BINDING GLUTAMIC ACID-RICH-LIKE PROTEIN"/>
    <property type="match status" value="1"/>
</dbReference>
<comment type="similarity">
    <text evidence="1">Belongs to the SH3BGR family.</text>
</comment>
<feature type="region of interest" description="Disordered" evidence="2">
    <location>
        <begin position="128"/>
        <end position="183"/>
    </location>
</feature>
<dbReference type="InterPro" id="IPR051033">
    <property type="entry name" value="SH3BGR"/>
</dbReference>
<name>A0A336L8A2_CULSO</name>
<dbReference type="Gene3D" id="3.40.30.10">
    <property type="entry name" value="Glutaredoxin"/>
    <property type="match status" value="1"/>
</dbReference>